<reference evidence="3" key="1">
    <citation type="journal article" date="2008" name="Insect Biochem. Mol. Biol.">
        <title>The genome of a lepidopteran model insect, the silkworm Bombyx mori.</title>
        <authorList>
            <consortium name="International Silkworm Genome Consortium"/>
        </authorList>
    </citation>
    <scope>NUCLEOTIDE SEQUENCE [LARGE SCALE GENOMIC DNA]</scope>
    <source>
        <strain evidence="3">p50T</strain>
    </source>
</reference>
<dbReference type="AlphaFoldDB" id="A0A8R2M8G7"/>
<accession>A0A8R2M8G7</accession>
<protein>
    <submittedName>
        <fullName evidence="2">Uncharacterized protein</fullName>
    </submittedName>
</protein>
<dbReference type="Proteomes" id="UP000005204">
    <property type="component" value="Unassembled WGS sequence"/>
</dbReference>
<evidence type="ECO:0000313" key="3">
    <source>
        <dbReference type="Proteomes" id="UP000005204"/>
    </source>
</evidence>
<evidence type="ECO:0000313" key="2">
    <source>
        <dbReference type="EnsemblMetazoa" id="XP_037876678.1"/>
    </source>
</evidence>
<feature type="compositionally biased region" description="Basic residues" evidence="1">
    <location>
        <begin position="100"/>
        <end position="117"/>
    </location>
</feature>
<reference evidence="2" key="2">
    <citation type="submission" date="2022-06" db="UniProtKB">
        <authorList>
            <consortium name="EnsemblMetazoa"/>
        </authorList>
    </citation>
    <scope>IDENTIFICATION</scope>
    <source>
        <strain evidence="2">p50T (Dazao)</strain>
    </source>
</reference>
<proteinExistence type="predicted"/>
<organism evidence="2 3">
    <name type="scientific">Bombyx mori</name>
    <name type="common">Silk moth</name>
    <dbReference type="NCBI Taxonomy" id="7091"/>
    <lineage>
        <taxon>Eukaryota</taxon>
        <taxon>Metazoa</taxon>
        <taxon>Ecdysozoa</taxon>
        <taxon>Arthropoda</taxon>
        <taxon>Hexapoda</taxon>
        <taxon>Insecta</taxon>
        <taxon>Pterygota</taxon>
        <taxon>Neoptera</taxon>
        <taxon>Endopterygota</taxon>
        <taxon>Lepidoptera</taxon>
        <taxon>Glossata</taxon>
        <taxon>Ditrysia</taxon>
        <taxon>Bombycoidea</taxon>
        <taxon>Bombycidae</taxon>
        <taxon>Bombycinae</taxon>
        <taxon>Bombyx</taxon>
    </lineage>
</organism>
<sequence length="132" mass="16001">MPRVFNNQVMYHFLFKYFLLQKKYVALMSILNQEISVSTHSNNNEMKIDKDNKYDEMISKNERFARHAEAITENVAEHILKEINRKYPKTDKRKRKLLSALKKKYGRQKEKTQKRKMTKNENRKKMTTRNSN</sequence>
<dbReference type="EnsemblMetazoa" id="XM_038020750.1">
    <property type="protein sequence ID" value="XP_037876678.1"/>
    <property type="gene ID" value="LOC101739122"/>
</dbReference>
<keyword evidence="3" id="KW-1185">Reference proteome</keyword>
<evidence type="ECO:0000256" key="1">
    <source>
        <dbReference type="SAM" id="MobiDB-lite"/>
    </source>
</evidence>
<name>A0A8R2M8G7_BOMMO</name>
<feature type="region of interest" description="Disordered" evidence="1">
    <location>
        <begin position="100"/>
        <end position="132"/>
    </location>
</feature>